<dbReference type="VEuPathDB" id="TriTrypDB:TvY486_1104340"/>
<feature type="transmembrane region" description="Helical" evidence="1">
    <location>
        <begin position="42"/>
        <end position="59"/>
    </location>
</feature>
<organism evidence="2">
    <name type="scientific">Trypanosoma vivax (strain Y486)</name>
    <dbReference type="NCBI Taxonomy" id="1055687"/>
    <lineage>
        <taxon>Eukaryota</taxon>
        <taxon>Discoba</taxon>
        <taxon>Euglenozoa</taxon>
        <taxon>Kinetoplastea</taxon>
        <taxon>Metakinetoplastina</taxon>
        <taxon>Trypanosomatida</taxon>
        <taxon>Trypanosomatidae</taxon>
        <taxon>Trypanosoma</taxon>
        <taxon>Duttonella</taxon>
    </lineage>
</organism>
<gene>
    <name evidence="2" type="ORF">TVY486_1104340</name>
</gene>
<evidence type="ECO:0000256" key="1">
    <source>
        <dbReference type="SAM" id="Phobius"/>
    </source>
</evidence>
<name>G0UAW3_TRYVY</name>
<feature type="transmembrane region" description="Helical" evidence="1">
    <location>
        <begin position="79"/>
        <end position="101"/>
    </location>
</feature>
<proteinExistence type="predicted"/>
<dbReference type="EMBL" id="HE573027">
    <property type="protein sequence ID" value="CCC52950.1"/>
    <property type="molecule type" value="Genomic_DNA"/>
</dbReference>
<accession>G0UAW3</accession>
<feature type="transmembrane region" description="Helical" evidence="1">
    <location>
        <begin position="251"/>
        <end position="270"/>
    </location>
</feature>
<reference evidence="2" key="1">
    <citation type="journal article" date="2012" name="Proc. Natl. Acad. Sci. U.S.A.">
        <title>Antigenic diversity is generated by distinct evolutionary mechanisms in African trypanosome species.</title>
        <authorList>
            <person name="Jackson A.P."/>
            <person name="Berry A."/>
            <person name="Aslett M."/>
            <person name="Allison H.C."/>
            <person name="Burton P."/>
            <person name="Vavrova-Anderson J."/>
            <person name="Brown R."/>
            <person name="Browne H."/>
            <person name="Corton N."/>
            <person name="Hauser H."/>
            <person name="Gamble J."/>
            <person name="Gilderthorp R."/>
            <person name="Marcello L."/>
            <person name="McQuillan J."/>
            <person name="Otto T.D."/>
            <person name="Quail M.A."/>
            <person name="Sanders M.J."/>
            <person name="van Tonder A."/>
            <person name="Ginger M.L."/>
            <person name="Field M.C."/>
            <person name="Barry J.D."/>
            <person name="Hertz-Fowler C."/>
            <person name="Berriman M."/>
        </authorList>
    </citation>
    <scope>NUCLEOTIDE SEQUENCE</scope>
    <source>
        <strain evidence="2">Y486</strain>
    </source>
</reference>
<sequence length="275" mass="31511">MFHRLSIMFYKLDPRDYPEYMRCQRSTEQPGTVLMESRAMQGIRYTVPIGYLLSILYFYCYHRPRLCFADRELAKLHHYFYPSAGYSTPIGIVAGVIYACYYDGYRDCSDQSALRAIEQERARAMEAWGQYEERRKERGKSERWGALYALLPSVFAFGDSKSSQVAAGLPEKSYEDFIEPYGILSVGQQTAAPHDPSFYEHYSKHQVDALVSRAMKLRKSSEEERWLHTAGRLGSYGIVGMLLTWNSGRMFFRLFMGLGLGVVCAGVISGTKMDT</sequence>
<keyword evidence="1" id="KW-0812">Transmembrane</keyword>
<evidence type="ECO:0000313" key="2">
    <source>
        <dbReference type="EMBL" id="CCC52950.1"/>
    </source>
</evidence>
<protein>
    <submittedName>
        <fullName evidence="2">Uncharacterized protein</fullName>
    </submittedName>
</protein>
<dbReference type="AlphaFoldDB" id="G0UAW3"/>
<keyword evidence="1" id="KW-0472">Membrane</keyword>
<dbReference type="OMA" id="TGMRYTV"/>
<keyword evidence="1" id="KW-1133">Transmembrane helix</keyword>